<sequence length="178" mass="20707">MTVRFSLRLPPEDYQQLRTGYLVQSLSLYKDVVDFDDMVFFDELGFQLAGTFASAPSSCDPPRYLHVPPLSPEWIDNMPCLHWPLKDRLFYWSFDRSGRMEIAEQDWEKYDIPNLKVVTYVGSIWYKEDCGSVQEYLQHNKYDLGGQQFANGHGYPILIKGDPHMGHIQAKSEESDED</sequence>
<dbReference type="KEGG" id="more:E1B28_002742"/>
<dbReference type="EMBL" id="CM032190">
    <property type="protein sequence ID" value="KAG7086821.1"/>
    <property type="molecule type" value="Genomic_DNA"/>
</dbReference>
<accession>A0A9P7UNE0</accession>
<dbReference type="RefSeq" id="XP_043003292.1">
    <property type="nucleotide sequence ID" value="XM_043159687.1"/>
</dbReference>
<dbReference type="OrthoDB" id="3034419at2759"/>
<evidence type="ECO:0000313" key="2">
    <source>
        <dbReference type="Proteomes" id="UP001049176"/>
    </source>
</evidence>
<name>A0A9P7UNE0_9AGAR</name>
<reference evidence="1" key="1">
    <citation type="journal article" date="2021" name="Genome Biol. Evol.">
        <title>The assembled and annotated genome of the fairy-ring fungus Marasmius oreades.</title>
        <authorList>
            <person name="Hiltunen M."/>
            <person name="Ament-Velasquez S.L."/>
            <person name="Johannesson H."/>
        </authorList>
    </citation>
    <scope>NUCLEOTIDE SEQUENCE</scope>
    <source>
        <strain evidence="1">03SP1</strain>
    </source>
</reference>
<comment type="caution">
    <text evidence="1">The sequence shown here is derived from an EMBL/GenBank/DDBJ whole genome shotgun (WGS) entry which is preliminary data.</text>
</comment>
<evidence type="ECO:0000313" key="1">
    <source>
        <dbReference type="EMBL" id="KAG7086821.1"/>
    </source>
</evidence>
<dbReference type="Proteomes" id="UP001049176">
    <property type="component" value="Chromosome 10"/>
</dbReference>
<protein>
    <submittedName>
        <fullName evidence="1">Uncharacterized protein</fullName>
    </submittedName>
</protein>
<keyword evidence="2" id="KW-1185">Reference proteome</keyword>
<gene>
    <name evidence="1" type="ORF">E1B28_002742</name>
</gene>
<dbReference type="GeneID" id="66071818"/>
<dbReference type="AlphaFoldDB" id="A0A9P7UNE0"/>
<proteinExistence type="predicted"/>
<organism evidence="1 2">
    <name type="scientific">Marasmius oreades</name>
    <name type="common">fairy-ring Marasmius</name>
    <dbReference type="NCBI Taxonomy" id="181124"/>
    <lineage>
        <taxon>Eukaryota</taxon>
        <taxon>Fungi</taxon>
        <taxon>Dikarya</taxon>
        <taxon>Basidiomycota</taxon>
        <taxon>Agaricomycotina</taxon>
        <taxon>Agaricomycetes</taxon>
        <taxon>Agaricomycetidae</taxon>
        <taxon>Agaricales</taxon>
        <taxon>Marasmiineae</taxon>
        <taxon>Marasmiaceae</taxon>
        <taxon>Marasmius</taxon>
    </lineage>
</organism>